<reference evidence="3 4" key="1">
    <citation type="submission" date="2016-11" db="EMBL/GenBank/DDBJ databases">
        <authorList>
            <person name="Jaros S."/>
            <person name="Januszkiewicz K."/>
            <person name="Wedrychowicz H."/>
        </authorList>
    </citation>
    <scope>NUCLEOTIDE SEQUENCE [LARGE SCALE GENOMIC DNA]</scope>
    <source>
        <strain evidence="3 4">CECT 7868</strain>
    </source>
</reference>
<evidence type="ECO:0000256" key="1">
    <source>
        <dbReference type="SAM" id="SignalP"/>
    </source>
</evidence>
<dbReference type="InterPro" id="IPR050894">
    <property type="entry name" value="EfeM/EfeO_iron_uptake"/>
</dbReference>
<dbReference type="OrthoDB" id="7348379at2"/>
<feature type="domain" description="EfeO-type cupredoxin-like" evidence="2">
    <location>
        <begin position="11"/>
        <end position="111"/>
    </location>
</feature>
<name>A0A1M5ZUM2_9VIBR</name>
<dbReference type="AlphaFoldDB" id="A0A1M5ZUM2"/>
<keyword evidence="4" id="KW-1185">Reference proteome</keyword>
<dbReference type="SUPFAM" id="SSF49503">
    <property type="entry name" value="Cupredoxins"/>
    <property type="match status" value="1"/>
</dbReference>
<dbReference type="EMBL" id="FQXZ01000037">
    <property type="protein sequence ID" value="SHI27902.1"/>
    <property type="molecule type" value="Genomic_DNA"/>
</dbReference>
<dbReference type="Gene3D" id="2.60.40.420">
    <property type="entry name" value="Cupredoxins - blue copper proteins"/>
    <property type="match status" value="1"/>
</dbReference>
<evidence type="ECO:0000313" key="4">
    <source>
        <dbReference type="Proteomes" id="UP000184608"/>
    </source>
</evidence>
<dbReference type="STRING" id="1216006.VA7868_03255"/>
<feature type="signal peptide" evidence="1">
    <location>
        <begin position="1"/>
        <end position="22"/>
    </location>
</feature>
<dbReference type="PANTHER" id="PTHR39192:SF1">
    <property type="entry name" value="IRON UPTAKE SYSTEM COMPONENT EFEO"/>
    <property type="match status" value="1"/>
</dbReference>
<dbReference type="Proteomes" id="UP000184608">
    <property type="component" value="Unassembled WGS sequence"/>
</dbReference>
<dbReference type="RefSeq" id="WP_073604885.1">
    <property type="nucleotide sequence ID" value="NZ_FQXZ01000037.1"/>
</dbReference>
<dbReference type="InterPro" id="IPR008972">
    <property type="entry name" value="Cupredoxin"/>
</dbReference>
<dbReference type="InterPro" id="IPR028096">
    <property type="entry name" value="EfeO_Cupredoxin"/>
</dbReference>
<organism evidence="3 4">
    <name type="scientific">Vibrio aerogenes CECT 7868</name>
    <dbReference type="NCBI Taxonomy" id="1216006"/>
    <lineage>
        <taxon>Bacteria</taxon>
        <taxon>Pseudomonadati</taxon>
        <taxon>Pseudomonadota</taxon>
        <taxon>Gammaproteobacteria</taxon>
        <taxon>Vibrionales</taxon>
        <taxon>Vibrionaceae</taxon>
        <taxon>Vibrio</taxon>
    </lineage>
</organism>
<protein>
    <submittedName>
        <fullName evidence="3">Iron uptake system component EfeO</fullName>
    </submittedName>
</protein>
<keyword evidence="1" id="KW-0732">Signal</keyword>
<accession>A0A1M5ZUM2</accession>
<proteinExistence type="predicted"/>
<evidence type="ECO:0000313" key="3">
    <source>
        <dbReference type="EMBL" id="SHI27902.1"/>
    </source>
</evidence>
<feature type="chain" id="PRO_5013019790" evidence="1">
    <location>
        <begin position="23"/>
        <end position="293"/>
    </location>
</feature>
<evidence type="ECO:0000259" key="2">
    <source>
        <dbReference type="Pfam" id="PF13473"/>
    </source>
</evidence>
<dbReference type="PANTHER" id="PTHR39192">
    <property type="entry name" value="IRON UPTAKE SYSTEM COMPONENT EFEO"/>
    <property type="match status" value="1"/>
</dbReference>
<gene>
    <name evidence="3" type="primary">efeO_1</name>
    <name evidence="3" type="ORF">VA7868_03255</name>
</gene>
<dbReference type="Pfam" id="PF13473">
    <property type="entry name" value="Cupredoxin_1"/>
    <property type="match status" value="1"/>
</dbReference>
<sequence length="293" mass="33415">MKLWNQALSLFSGCLISALAYAAEIPQIKVTVTDKQCEPMQLTVPAGQVRFVITNKSMRALEWEILNGVMVVAERENIAPGFYQKMTVDLEPGTYETTCGLLTNPHGSLVVQSHHHNPYQLKVQDKIRITAEYKFFLIQLSRQLDKAADNWNRASINPAQRTLYYQLQTLAGAFQRADDRDLADMAGKDRLSQIKAWTQLFRGQTLHLGMLLSRFEALLGQQTLNHDHQQAIQTNLNKLIELVKPLLDKADPDLSEKLAKDFSVWQSDDTQNNQQRLRQDLQKLHLFIDQGES</sequence>